<dbReference type="OrthoDB" id="4157938at2"/>
<reference evidence="2 3" key="1">
    <citation type="submission" date="2017-09" db="EMBL/GenBank/DDBJ databases">
        <title>Bacterial strain isolated from the female urinary microbiota.</title>
        <authorList>
            <person name="Thomas-White K."/>
            <person name="Kumar N."/>
            <person name="Forster S."/>
            <person name="Putonti C."/>
            <person name="Lawley T."/>
            <person name="Wolfe A.J."/>
        </authorList>
    </citation>
    <scope>NUCLEOTIDE SEQUENCE [LARGE SCALE GENOMIC DNA]</scope>
    <source>
        <strain evidence="2 3">UMB0680</strain>
    </source>
</reference>
<dbReference type="RefSeq" id="WP_102159629.1">
    <property type="nucleotide sequence ID" value="NZ_PNFZ01000001.1"/>
</dbReference>
<evidence type="ECO:0000259" key="1">
    <source>
        <dbReference type="Pfam" id="PF18864"/>
    </source>
</evidence>
<comment type="caution">
    <text evidence="2">The sequence shown here is derived from an EMBL/GenBank/DDBJ whole genome shotgun (WGS) entry which is preliminary data.</text>
</comment>
<proteinExistence type="predicted"/>
<gene>
    <name evidence="2" type="ORF">CJ198_00060</name>
</gene>
<protein>
    <recommendedName>
        <fullName evidence="1">AbiTii domain-containing protein</fullName>
    </recommendedName>
</protein>
<dbReference type="InterPro" id="IPR041304">
    <property type="entry name" value="AbiTii"/>
</dbReference>
<dbReference type="Proteomes" id="UP000235703">
    <property type="component" value="Unassembled WGS sequence"/>
</dbReference>
<accession>A0A2N6PJY8</accession>
<dbReference type="Pfam" id="PF18864">
    <property type="entry name" value="AbiTii"/>
    <property type="match status" value="1"/>
</dbReference>
<sequence length="81" mass="9088">MATLLDQFIDGSSDEGVKAPDFLRKVQVAATRIGAAGVVDRVKQEFQGYTDDEDHLRYRTMRTEVIGHFTRPVQSHGLMHA</sequence>
<feature type="domain" description="AbiTii" evidence="1">
    <location>
        <begin position="4"/>
        <end position="67"/>
    </location>
</feature>
<dbReference type="EMBL" id="PNFZ01000001">
    <property type="protein sequence ID" value="PMB98993.1"/>
    <property type="molecule type" value="Genomic_DNA"/>
</dbReference>
<keyword evidence="3" id="KW-1185">Reference proteome</keyword>
<organism evidence="2 3">
    <name type="scientific">Brevibacterium luteolum</name>
    <dbReference type="NCBI Taxonomy" id="199591"/>
    <lineage>
        <taxon>Bacteria</taxon>
        <taxon>Bacillati</taxon>
        <taxon>Actinomycetota</taxon>
        <taxon>Actinomycetes</taxon>
        <taxon>Micrococcales</taxon>
        <taxon>Brevibacteriaceae</taxon>
        <taxon>Brevibacterium</taxon>
    </lineage>
</organism>
<evidence type="ECO:0000313" key="3">
    <source>
        <dbReference type="Proteomes" id="UP000235703"/>
    </source>
</evidence>
<dbReference type="AlphaFoldDB" id="A0A2N6PJY8"/>
<name>A0A2N6PJY8_9MICO</name>
<evidence type="ECO:0000313" key="2">
    <source>
        <dbReference type="EMBL" id="PMB98993.1"/>
    </source>
</evidence>